<dbReference type="STRING" id="6293.A0A1I8ERZ2"/>
<proteinExistence type="predicted"/>
<dbReference type="WBParaSite" id="maker-PairedContig_4157-snap-gene-0.7-mRNA-1">
    <property type="protein sequence ID" value="maker-PairedContig_4157-snap-gene-0.7-mRNA-1"/>
    <property type="gene ID" value="maker-PairedContig_4157-snap-gene-0.7"/>
</dbReference>
<name>A0A1I8ERZ2_WUCBA</name>
<dbReference type="AlphaFoldDB" id="A0A1I8ERZ2"/>
<protein>
    <submittedName>
        <fullName evidence="1">Uncharacterized protein</fullName>
    </submittedName>
</protein>
<reference evidence="1" key="1">
    <citation type="submission" date="2016-11" db="UniProtKB">
        <authorList>
            <consortium name="WormBaseParasite"/>
        </authorList>
    </citation>
    <scope>IDENTIFICATION</scope>
    <source>
        <strain evidence="1">pt0022</strain>
    </source>
</reference>
<evidence type="ECO:0000313" key="1">
    <source>
        <dbReference type="WBParaSite" id="maker-PairedContig_4157-snap-gene-0.7-mRNA-1"/>
    </source>
</evidence>
<accession>A0A1I8ERZ2</accession>
<sequence>MDDYKEITHCINKQHKVIKTKNVVAKELYRRHVVILEMGSILRLDVNTAYLNRTAHTASVTSLQFLPNSKILSRSHCGFVPHSEMVLLLMMRMDPVECSLFLIRNPSILFIEYRAFE</sequence>
<organism evidence="1">
    <name type="scientific">Wuchereria bancrofti</name>
    <dbReference type="NCBI Taxonomy" id="6293"/>
    <lineage>
        <taxon>Eukaryota</taxon>
        <taxon>Metazoa</taxon>
        <taxon>Ecdysozoa</taxon>
        <taxon>Nematoda</taxon>
        <taxon>Chromadorea</taxon>
        <taxon>Rhabditida</taxon>
        <taxon>Spirurina</taxon>
        <taxon>Spiruromorpha</taxon>
        <taxon>Filarioidea</taxon>
        <taxon>Onchocercidae</taxon>
        <taxon>Wuchereria</taxon>
    </lineage>
</organism>